<evidence type="ECO:0000313" key="2">
    <source>
        <dbReference type="Proteomes" id="UP000799776"/>
    </source>
</evidence>
<dbReference type="OrthoDB" id="4708870at2759"/>
<feature type="non-terminal residue" evidence="1">
    <location>
        <position position="1"/>
    </location>
</feature>
<proteinExistence type="predicted"/>
<gene>
    <name evidence="1" type="ORF">K490DRAFT_10828</name>
</gene>
<reference evidence="1" key="1">
    <citation type="journal article" date="2020" name="Stud. Mycol.">
        <title>101 Dothideomycetes genomes: a test case for predicting lifestyles and emergence of pathogens.</title>
        <authorList>
            <person name="Haridas S."/>
            <person name="Albert R."/>
            <person name="Binder M."/>
            <person name="Bloem J."/>
            <person name="Labutti K."/>
            <person name="Salamov A."/>
            <person name="Andreopoulos B."/>
            <person name="Baker S."/>
            <person name="Barry K."/>
            <person name="Bills G."/>
            <person name="Bluhm B."/>
            <person name="Cannon C."/>
            <person name="Castanera R."/>
            <person name="Culley D."/>
            <person name="Daum C."/>
            <person name="Ezra D."/>
            <person name="Gonzalez J."/>
            <person name="Henrissat B."/>
            <person name="Kuo A."/>
            <person name="Liang C."/>
            <person name="Lipzen A."/>
            <person name="Lutzoni F."/>
            <person name="Magnuson J."/>
            <person name="Mondo S."/>
            <person name="Nolan M."/>
            <person name="Ohm R."/>
            <person name="Pangilinan J."/>
            <person name="Park H.-J."/>
            <person name="Ramirez L."/>
            <person name="Alfaro M."/>
            <person name="Sun H."/>
            <person name="Tritt A."/>
            <person name="Yoshinaga Y."/>
            <person name="Zwiers L.-H."/>
            <person name="Turgeon B."/>
            <person name="Goodwin S."/>
            <person name="Spatafora J."/>
            <person name="Crous P."/>
            <person name="Grigoriev I."/>
        </authorList>
    </citation>
    <scope>NUCLEOTIDE SEQUENCE</scope>
    <source>
        <strain evidence="1">CBS 121410</strain>
    </source>
</reference>
<accession>A0A9P4I095</accession>
<protein>
    <submittedName>
        <fullName evidence="1">Uncharacterized protein</fullName>
    </submittedName>
</protein>
<sequence>EGLKCPRMPPDVYERLKKKYMDHLSHLFSKVTCAHDAPNKPDHGDIDMIVAGPLSPSGVSSEQLAKHCDAASFQLNGPVTSLAVPYPKSENTLTAWEQEDAWVQLDVHTCDPDLVEWTSFMESYGDLMQIIGHTHRWTGLTLNNKGMSVRISEIEPEDKKASLLFLTRDPAAVMEFLGLNIAAYDKGFGSEDDIYGWVSSARFFDRRIFDNVTEEERTENANDRRRKKTRPMFARFVDDWIIHHHDCGKGVTATREDISREAIATFDKQDEYWAKVSAWRRKSVEADFWRTLKANIAKKDKKLRFALKACKHWIIVTEGK</sequence>
<dbReference type="Proteomes" id="UP000799776">
    <property type="component" value="Unassembled WGS sequence"/>
</dbReference>
<comment type="caution">
    <text evidence="1">The sequence shown here is derived from an EMBL/GenBank/DDBJ whole genome shotgun (WGS) entry which is preliminary data.</text>
</comment>
<evidence type="ECO:0000313" key="1">
    <source>
        <dbReference type="EMBL" id="KAF2090713.1"/>
    </source>
</evidence>
<dbReference type="AlphaFoldDB" id="A0A9P4I095"/>
<dbReference type="EMBL" id="ML978712">
    <property type="protein sequence ID" value="KAF2090713.1"/>
    <property type="molecule type" value="Genomic_DNA"/>
</dbReference>
<name>A0A9P4I095_9PEZI</name>
<feature type="non-terminal residue" evidence="1">
    <location>
        <position position="320"/>
    </location>
</feature>
<keyword evidence="2" id="KW-1185">Reference proteome</keyword>
<organism evidence="1 2">
    <name type="scientific">Saccharata proteae CBS 121410</name>
    <dbReference type="NCBI Taxonomy" id="1314787"/>
    <lineage>
        <taxon>Eukaryota</taxon>
        <taxon>Fungi</taxon>
        <taxon>Dikarya</taxon>
        <taxon>Ascomycota</taxon>
        <taxon>Pezizomycotina</taxon>
        <taxon>Dothideomycetes</taxon>
        <taxon>Dothideomycetes incertae sedis</taxon>
        <taxon>Botryosphaeriales</taxon>
        <taxon>Saccharataceae</taxon>
        <taxon>Saccharata</taxon>
    </lineage>
</organism>